<dbReference type="Proteomes" id="UP001501079">
    <property type="component" value="Unassembled WGS sequence"/>
</dbReference>
<dbReference type="RefSeq" id="WP_344751480.1">
    <property type="nucleotide sequence ID" value="NZ_BAABBW010000001.1"/>
</dbReference>
<feature type="domain" description="Acyclic terpene utilisation N-terminal" evidence="1">
    <location>
        <begin position="9"/>
        <end position="446"/>
    </location>
</feature>
<evidence type="ECO:0000313" key="3">
    <source>
        <dbReference type="Proteomes" id="UP001501079"/>
    </source>
</evidence>
<dbReference type="InterPro" id="IPR010839">
    <property type="entry name" value="AtuA_N"/>
</dbReference>
<comment type="caution">
    <text evidence="2">The sequence shown here is derived from an EMBL/GenBank/DDBJ whole genome shotgun (WGS) entry which is preliminary data.</text>
</comment>
<evidence type="ECO:0000313" key="2">
    <source>
        <dbReference type="EMBL" id="GAA4168127.1"/>
    </source>
</evidence>
<name>A0ABP7ZQQ4_9MICO</name>
<proteinExistence type="predicted"/>
<dbReference type="EMBL" id="BAABBW010000001">
    <property type="protein sequence ID" value="GAA4168127.1"/>
    <property type="molecule type" value="Genomic_DNA"/>
</dbReference>
<protein>
    <submittedName>
        <fullName evidence="2">DUF1446 domain-containing protein</fullName>
    </submittedName>
</protein>
<keyword evidence="3" id="KW-1185">Reference proteome</keyword>
<accession>A0ABP7ZQQ4</accession>
<dbReference type="PANTHER" id="PTHR47472">
    <property type="entry name" value="PROPIONYL-COA CARBOXYLASE"/>
    <property type="match status" value="1"/>
</dbReference>
<sequence length="449" mass="47356">MVGGVDAFRIGVGAGFAGDRIDPADALARDGGLNAMAFECLAERTIALAQLARLTGASQGYDPRLRRRLAGTLPHLLPNRAVVTTNAGAANPQAAARDVRALIHELGLPPVPVAAVTGDDVLDVLDRGNAQLWEDGRTVADLGDRVISANAYIGAQPLLDALEEGARVVIAGRCSDAALFLAPIMHHQGWSLEDLDRTAEATLVGHLLECAGQLTGGYAAEPGRFDVAGLSRLGFPFADVAADGSAVYGKLPGSGGRLDCTTVLEQLLYEIDDPGRYLTPDVGIDFRAVTIDDLGGDRVRVAGAVPVGRPEQLKVSVGVRDGRLAVAEIAYAGTGCLARGRLAEQIVRERWQEVHGLDGAQLEISYVGWNSTRPWWEPEGADPLEIRVRFALRTPEPQHAVMLCEEVEGLYTNGPAGGGGVVTSVTETVGIVSTFIDRDLVDARAEVLA</sequence>
<dbReference type="PANTHER" id="PTHR47472:SF1">
    <property type="entry name" value="DUF1446-DOMAIN-CONTAINING PROTEIN"/>
    <property type="match status" value="1"/>
</dbReference>
<reference evidence="3" key="1">
    <citation type="journal article" date="2019" name="Int. J. Syst. Evol. Microbiol.">
        <title>The Global Catalogue of Microorganisms (GCM) 10K type strain sequencing project: providing services to taxonomists for standard genome sequencing and annotation.</title>
        <authorList>
            <consortium name="The Broad Institute Genomics Platform"/>
            <consortium name="The Broad Institute Genome Sequencing Center for Infectious Disease"/>
            <person name="Wu L."/>
            <person name="Ma J."/>
        </authorList>
    </citation>
    <scope>NUCLEOTIDE SEQUENCE [LARGE SCALE GENOMIC DNA]</scope>
    <source>
        <strain evidence="3">JCM 17591</strain>
    </source>
</reference>
<organism evidence="2 3">
    <name type="scientific">Gryllotalpicola koreensis</name>
    <dbReference type="NCBI Taxonomy" id="993086"/>
    <lineage>
        <taxon>Bacteria</taxon>
        <taxon>Bacillati</taxon>
        <taxon>Actinomycetota</taxon>
        <taxon>Actinomycetes</taxon>
        <taxon>Micrococcales</taxon>
        <taxon>Microbacteriaceae</taxon>
        <taxon>Gryllotalpicola</taxon>
    </lineage>
</organism>
<evidence type="ECO:0000259" key="1">
    <source>
        <dbReference type="Pfam" id="PF07287"/>
    </source>
</evidence>
<gene>
    <name evidence="2" type="ORF">GCM10022287_02790</name>
</gene>
<dbReference type="Pfam" id="PF07287">
    <property type="entry name" value="AtuA"/>
    <property type="match status" value="1"/>
</dbReference>